<dbReference type="OrthoDB" id="6378451at2759"/>
<evidence type="ECO:0000313" key="6">
    <source>
        <dbReference type="Proteomes" id="UP000691718"/>
    </source>
</evidence>
<protein>
    <submittedName>
        <fullName evidence="5">(apollo) hypothetical protein</fullName>
    </submittedName>
</protein>
<comment type="caution">
    <text evidence="5">The sequence shown here is derived from an EMBL/GenBank/DDBJ whole genome shotgun (WGS) entry which is preliminary data.</text>
</comment>
<evidence type="ECO:0000256" key="2">
    <source>
        <dbReference type="ARBA" id="ARBA00022729"/>
    </source>
</evidence>
<evidence type="ECO:0000256" key="1">
    <source>
        <dbReference type="ARBA" id="ARBA00022460"/>
    </source>
</evidence>
<dbReference type="Pfam" id="PF00379">
    <property type="entry name" value="Chitin_bind_4"/>
    <property type="match status" value="1"/>
</dbReference>
<feature type="signal peptide" evidence="4">
    <location>
        <begin position="1"/>
        <end position="18"/>
    </location>
</feature>
<dbReference type="EMBL" id="CAJQZP010000533">
    <property type="protein sequence ID" value="CAG4966939.1"/>
    <property type="molecule type" value="Genomic_DNA"/>
</dbReference>
<proteinExistence type="predicted"/>
<evidence type="ECO:0000256" key="4">
    <source>
        <dbReference type="SAM" id="SignalP"/>
    </source>
</evidence>
<dbReference type="PROSITE" id="PS51155">
    <property type="entry name" value="CHIT_BIND_RR_2"/>
    <property type="match status" value="1"/>
</dbReference>
<dbReference type="PANTHER" id="PTHR12236">
    <property type="entry name" value="STRUCTURAL CONTITUENT OF CUTICLE"/>
    <property type="match status" value="1"/>
</dbReference>
<dbReference type="InterPro" id="IPR051217">
    <property type="entry name" value="Insect_Cuticle_Struc_Prot"/>
</dbReference>
<accession>A0A8S3WLI8</accession>
<organism evidence="5 6">
    <name type="scientific">Parnassius apollo</name>
    <name type="common">Apollo butterfly</name>
    <name type="synonym">Papilio apollo</name>
    <dbReference type="NCBI Taxonomy" id="110799"/>
    <lineage>
        <taxon>Eukaryota</taxon>
        <taxon>Metazoa</taxon>
        <taxon>Ecdysozoa</taxon>
        <taxon>Arthropoda</taxon>
        <taxon>Hexapoda</taxon>
        <taxon>Insecta</taxon>
        <taxon>Pterygota</taxon>
        <taxon>Neoptera</taxon>
        <taxon>Endopterygota</taxon>
        <taxon>Lepidoptera</taxon>
        <taxon>Glossata</taxon>
        <taxon>Ditrysia</taxon>
        <taxon>Papilionoidea</taxon>
        <taxon>Papilionidae</taxon>
        <taxon>Parnassiinae</taxon>
        <taxon>Parnassini</taxon>
        <taxon>Parnassius</taxon>
        <taxon>Parnassius</taxon>
    </lineage>
</organism>
<dbReference type="AlphaFoldDB" id="A0A8S3WLI8"/>
<dbReference type="InterPro" id="IPR000618">
    <property type="entry name" value="Insect_cuticle"/>
</dbReference>
<keyword evidence="1 3" id="KW-0193">Cuticle</keyword>
<feature type="chain" id="PRO_5035887148" evidence="4">
    <location>
        <begin position="19"/>
        <end position="268"/>
    </location>
</feature>
<dbReference type="PANTHER" id="PTHR12236:SF95">
    <property type="entry name" value="CUTICULAR PROTEIN 76BD, ISOFORM C-RELATED"/>
    <property type="match status" value="1"/>
</dbReference>
<evidence type="ECO:0000313" key="5">
    <source>
        <dbReference type="EMBL" id="CAG4966939.1"/>
    </source>
</evidence>
<dbReference type="Proteomes" id="UP000691718">
    <property type="component" value="Unassembled WGS sequence"/>
</dbReference>
<dbReference type="GO" id="GO:0005615">
    <property type="term" value="C:extracellular space"/>
    <property type="evidence" value="ECO:0007669"/>
    <property type="project" value="TreeGrafter"/>
</dbReference>
<sequence>MQRFIIPLVLALATSVKTVKERSWIPSHSVASESQIKLAIENDYDDTGPGAKTPQYAYNTYKTLEEALLSYMDDPDTELPESERRKAINRLINSPKEYQPYISSQPIREYPKSVAEYTGYKELPQIPPIVLKKYSRPEKQVLYQNPKTTLGVYNLRGISLSNFNSVASKGRPQVYKLERVRLPGPIRSHISDFYNINQDRFTNPQYSFSQDVYNKLSGDLKSARDTRDGDSVRGFYSFVDADGRQRIIHYTGDDRLGFKADRNQRDHQ</sequence>
<dbReference type="GO" id="GO:0042302">
    <property type="term" value="F:structural constituent of cuticle"/>
    <property type="evidence" value="ECO:0007669"/>
    <property type="project" value="UniProtKB-UniRule"/>
</dbReference>
<dbReference type="GO" id="GO:0031012">
    <property type="term" value="C:extracellular matrix"/>
    <property type="evidence" value="ECO:0007669"/>
    <property type="project" value="TreeGrafter"/>
</dbReference>
<keyword evidence="2 4" id="KW-0732">Signal</keyword>
<gene>
    <name evidence="5" type="ORF">PAPOLLO_LOCUS7711</name>
</gene>
<reference evidence="5" key="1">
    <citation type="submission" date="2021-04" db="EMBL/GenBank/DDBJ databases">
        <authorList>
            <person name="Tunstrom K."/>
        </authorList>
    </citation>
    <scope>NUCLEOTIDE SEQUENCE</scope>
</reference>
<evidence type="ECO:0000256" key="3">
    <source>
        <dbReference type="PROSITE-ProRule" id="PRU00497"/>
    </source>
</evidence>
<name>A0A8S3WLI8_PARAO</name>
<keyword evidence="6" id="KW-1185">Reference proteome</keyword>